<protein>
    <submittedName>
        <fullName evidence="1">Uncharacterized protein</fullName>
    </submittedName>
</protein>
<dbReference type="AlphaFoldDB" id="A0A6P1NGY9"/>
<dbReference type="EMBL" id="CP047652">
    <property type="protein sequence ID" value="QHI95790.1"/>
    <property type="molecule type" value="Genomic_DNA"/>
</dbReference>
<keyword evidence="2" id="KW-1185">Reference proteome</keyword>
<reference evidence="1 2" key="1">
    <citation type="submission" date="2020-01" db="EMBL/GenBank/DDBJ databases">
        <title>Genome sequencing of strain KACC 21507.</title>
        <authorList>
            <person name="Heo J."/>
            <person name="Kim S.-J."/>
            <person name="Kim J.-S."/>
            <person name="Hong S.-B."/>
            <person name="Kwon S.-W."/>
        </authorList>
    </citation>
    <scope>NUCLEOTIDE SEQUENCE [LARGE SCALE GENOMIC DNA]</scope>
    <source>
        <strain evidence="1 2">KACC 21507</strain>
    </source>
</reference>
<organism evidence="1 2">
    <name type="scientific">Aristophania vespae</name>
    <dbReference type="NCBI Taxonomy" id="2697033"/>
    <lineage>
        <taxon>Bacteria</taxon>
        <taxon>Pseudomonadati</taxon>
        <taxon>Pseudomonadota</taxon>
        <taxon>Alphaproteobacteria</taxon>
        <taxon>Acetobacterales</taxon>
        <taxon>Acetobacteraceae</taxon>
        <taxon>Aristophania</taxon>
    </lineage>
</organism>
<gene>
    <name evidence="1" type="ORF">GT348_05600</name>
</gene>
<evidence type="ECO:0000313" key="2">
    <source>
        <dbReference type="Proteomes" id="UP000463975"/>
    </source>
</evidence>
<proteinExistence type="predicted"/>
<dbReference type="Proteomes" id="UP000463975">
    <property type="component" value="Chromosome"/>
</dbReference>
<name>A0A6P1NGY9_9PROT</name>
<accession>A0A6P1NGY9</accession>
<dbReference type="RefSeq" id="WP_160618865.1">
    <property type="nucleotide sequence ID" value="NZ_CP047652.1"/>
</dbReference>
<evidence type="ECO:0000313" key="1">
    <source>
        <dbReference type="EMBL" id="QHI95790.1"/>
    </source>
</evidence>
<sequence length="117" mass="13129">MLDPFPYPVIDISSQNELKRLLSLQNEKRITIISPPYAGHAFGLPWWQTLIKDCPFPTILDCGASAALALAALEDGIHGVICRDFYSLKPSQYSYQLLTKRPDTLSLKDYIKQLSSS</sequence>
<dbReference type="KEGG" id="bomb:GT348_05600"/>